<evidence type="ECO:0000313" key="10">
    <source>
        <dbReference type="EMBL" id="CAF3401253.1"/>
    </source>
</evidence>
<dbReference type="PANTHER" id="PTHR45641">
    <property type="entry name" value="TETRATRICOPEPTIDE REPEAT PROTEIN (AFU_ORTHOLOGUE AFUA_6G03870)"/>
    <property type="match status" value="1"/>
</dbReference>
<name>A0A818A1K2_9BILA</name>
<reference evidence="10" key="1">
    <citation type="submission" date="2021-02" db="EMBL/GenBank/DDBJ databases">
        <authorList>
            <person name="Nowell W R."/>
        </authorList>
    </citation>
    <scope>NUCLEOTIDE SEQUENCE</scope>
</reference>
<evidence type="ECO:0000256" key="1">
    <source>
        <dbReference type="ARBA" id="ARBA00009558"/>
    </source>
</evidence>
<accession>A0A818A1K2</accession>
<comment type="caution">
    <text evidence="10">The sequence shown here is derived from an EMBL/GenBank/DDBJ whole genome shotgun (WGS) entry which is preliminary data.</text>
</comment>
<organism evidence="10 12">
    <name type="scientific">Rotaria socialis</name>
    <dbReference type="NCBI Taxonomy" id="392032"/>
    <lineage>
        <taxon>Eukaryota</taxon>
        <taxon>Metazoa</taxon>
        <taxon>Spiralia</taxon>
        <taxon>Gnathifera</taxon>
        <taxon>Rotifera</taxon>
        <taxon>Eurotatoria</taxon>
        <taxon>Bdelloidea</taxon>
        <taxon>Philodinida</taxon>
        <taxon>Philodinidae</taxon>
        <taxon>Rotaria</taxon>
    </lineage>
</organism>
<keyword evidence="3 9" id="KW-0808">Transferase</keyword>
<dbReference type="InterPro" id="IPR000768">
    <property type="entry name" value="ART"/>
</dbReference>
<dbReference type="EMBL" id="CAJOBS010000346">
    <property type="protein sequence ID" value="CAF4556832.1"/>
    <property type="molecule type" value="Genomic_DNA"/>
</dbReference>
<proteinExistence type="inferred from homology"/>
<keyword evidence="2 9" id="KW-0328">Glycosyltransferase</keyword>
<dbReference type="Pfam" id="PF13181">
    <property type="entry name" value="TPR_8"/>
    <property type="match status" value="1"/>
</dbReference>
<dbReference type="SMART" id="SM00028">
    <property type="entry name" value="TPR"/>
    <property type="match status" value="6"/>
</dbReference>
<gene>
    <name evidence="10" type="ORF">KIK155_LOCUS8137</name>
    <name evidence="11" type="ORF">TOA249_LOCUS7641</name>
</gene>
<dbReference type="PROSITE" id="PS51996">
    <property type="entry name" value="TR_MART"/>
    <property type="match status" value="1"/>
</dbReference>
<dbReference type="Proteomes" id="UP000663838">
    <property type="component" value="Unassembled WGS sequence"/>
</dbReference>
<dbReference type="GO" id="GO:0106274">
    <property type="term" value="F:NAD+-protein-arginine ADP-ribosyltransferase activity"/>
    <property type="evidence" value="ECO:0007669"/>
    <property type="project" value="UniProtKB-EC"/>
</dbReference>
<dbReference type="InterPro" id="IPR011990">
    <property type="entry name" value="TPR-like_helical_dom_sf"/>
</dbReference>
<evidence type="ECO:0000256" key="8">
    <source>
        <dbReference type="PROSITE-ProRule" id="PRU00339"/>
    </source>
</evidence>
<feature type="repeat" description="TPR" evidence="8">
    <location>
        <begin position="698"/>
        <end position="731"/>
    </location>
</feature>
<dbReference type="AlphaFoldDB" id="A0A818A1K2"/>
<evidence type="ECO:0000313" key="12">
    <source>
        <dbReference type="Proteomes" id="UP000663865"/>
    </source>
</evidence>
<comment type="similarity">
    <text evidence="1 9">Belongs to the Arg-specific ADP-ribosyltransferase family.</text>
</comment>
<keyword evidence="5" id="KW-0677">Repeat</keyword>
<evidence type="ECO:0000256" key="2">
    <source>
        <dbReference type="ARBA" id="ARBA00022676"/>
    </source>
</evidence>
<evidence type="ECO:0000256" key="9">
    <source>
        <dbReference type="RuleBase" id="RU361228"/>
    </source>
</evidence>
<dbReference type="Gene3D" id="1.25.40.10">
    <property type="entry name" value="Tetratricopeptide repeat domain"/>
    <property type="match status" value="3"/>
</dbReference>
<dbReference type="GO" id="GO:0016779">
    <property type="term" value="F:nucleotidyltransferase activity"/>
    <property type="evidence" value="ECO:0007669"/>
    <property type="project" value="UniProtKB-KW"/>
</dbReference>
<dbReference type="EC" id="2.4.2.31" evidence="9"/>
<sequence>MASSENHQFTAPFRRLHEPFDFSSIQCVQKDDIELVWIDRNYHNDPLSLQLHVTTDKPCFFDNVIRAVEYLSNKKNSSYFFVIVSGEFCEEMTQLSEHLDKVHFLFVYCLNVAKYEYLKEKSLKVLAICDRQSDLISSIEKAKKSASIAITRQYSMRDLSKELATYIWYQLLKSLIAKLTTDNEEMAMNDFKEIIKEHYYDNKTAREQLLEKMEYYEPIHAIWLYSGSEGLSSIINMALRKQDINLLYKSRWFIRDLSNSLSRLRPQLLPTMRVYHGAVLPRESFNKLQHIVRQRTFVSTFGYLSTSKNLAVAEQFSGNQASGTNESGVSVIFEIDIDDERNVIVADISAHSKFPKEEEVLFDIDSTFEVLQVNFDEVKQLYTIRMRTSTYGNELANEYLRYNQKELDRLSVELLFGHLITDMGEFEKSIEYFKGFIDRDNINPVDFRIHLGWVYALKGDYDTAKKYYYEARDLEANSESIKMAEIINKLGLLDNTFADYEAAIVKYRESLALYDANDSSGHWQIKGNLHTNIALAQMTKNLFDEAQEELVSAYDCMVKAQLPGDYPDFAKHQMYLSRLYQLRGDYDKAEQHCMDALAMRKRVLPPEHLDIGTALHRLGSIIGEAGKDYKKALTYLHESFTICEKAVGKEHPTTILVLGGIANVYTCQDEFSMALEYQLKVLELYEKIYNNKDHEDIARVLNNIGELYRRMKEYEKAFLHLNRSLEMRIRVLGDNHSDTGTVHINLAETYRDTTDYQTAIQHAKLGMQAWKRKLLDSAIYMPEGKELLLELYTLILKNEPLDKMRPHNGVPRKRSRSS</sequence>
<dbReference type="PROSITE" id="PS50005">
    <property type="entry name" value="TPR"/>
    <property type="match status" value="2"/>
</dbReference>
<evidence type="ECO:0000256" key="5">
    <source>
        <dbReference type="ARBA" id="ARBA00022737"/>
    </source>
</evidence>
<dbReference type="Pfam" id="PF01129">
    <property type="entry name" value="ART"/>
    <property type="match status" value="1"/>
</dbReference>
<dbReference type="Pfam" id="PF13424">
    <property type="entry name" value="TPR_12"/>
    <property type="match status" value="2"/>
</dbReference>
<keyword evidence="9" id="KW-0520">NAD</keyword>
<keyword evidence="4" id="KW-0548">Nucleotidyltransferase</keyword>
<evidence type="ECO:0000256" key="6">
    <source>
        <dbReference type="ARBA" id="ARBA00022803"/>
    </source>
</evidence>
<dbReference type="Gene3D" id="3.90.176.10">
    <property type="entry name" value="Toxin ADP-ribosyltransferase, Chain A, domain 1"/>
    <property type="match status" value="1"/>
</dbReference>
<dbReference type="Proteomes" id="UP000663865">
    <property type="component" value="Unassembled WGS sequence"/>
</dbReference>
<protein>
    <recommendedName>
        <fullName evidence="9">NAD(P)(+)--arginine ADP-ribosyltransferase</fullName>
        <ecNumber evidence="9">2.4.2.31</ecNumber>
    </recommendedName>
    <alternativeName>
        <fullName evidence="9">Mono(ADP-ribosyl)transferase</fullName>
    </alternativeName>
</protein>
<evidence type="ECO:0000256" key="3">
    <source>
        <dbReference type="ARBA" id="ARBA00022679"/>
    </source>
</evidence>
<evidence type="ECO:0000256" key="7">
    <source>
        <dbReference type="ARBA" id="ARBA00047597"/>
    </source>
</evidence>
<dbReference type="EMBL" id="CAJNYV010001073">
    <property type="protein sequence ID" value="CAF3401253.1"/>
    <property type="molecule type" value="Genomic_DNA"/>
</dbReference>
<feature type="repeat" description="TPR" evidence="8">
    <location>
        <begin position="445"/>
        <end position="478"/>
    </location>
</feature>
<dbReference type="InterPro" id="IPR019734">
    <property type="entry name" value="TPR_rpt"/>
</dbReference>
<dbReference type="SUPFAM" id="SSF56399">
    <property type="entry name" value="ADP-ribosylation"/>
    <property type="match status" value="1"/>
</dbReference>
<comment type="catalytic activity">
    <reaction evidence="7 9">
        <text>L-arginyl-[protein] + NAD(+) = N(omega)-(ADP-D-ribosyl)-L-arginyl-[protein] + nicotinamide + H(+)</text>
        <dbReference type="Rhea" id="RHEA:19149"/>
        <dbReference type="Rhea" id="RHEA-COMP:10532"/>
        <dbReference type="Rhea" id="RHEA-COMP:15087"/>
        <dbReference type="ChEBI" id="CHEBI:15378"/>
        <dbReference type="ChEBI" id="CHEBI:17154"/>
        <dbReference type="ChEBI" id="CHEBI:29965"/>
        <dbReference type="ChEBI" id="CHEBI:57540"/>
        <dbReference type="ChEBI" id="CHEBI:142554"/>
        <dbReference type="EC" id="2.4.2.31"/>
    </reaction>
</comment>
<evidence type="ECO:0000256" key="4">
    <source>
        <dbReference type="ARBA" id="ARBA00022695"/>
    </source>
</evidence>
<keyword evidence="6 8" id="KW-0802">TPR repeat</keyword>
<evidence type="ECO:0000313" key="11">
    <source>
        <dbReference type="EMBL" id="CAF4556832.1"/>
    </source>
</evidence>
<keyword evidence="9" id="KW-0521">NADP</keyword>
<dbReference type="PANTHER" id="PTHR45641:SF19">
    <property type="entry name" value="NEPHROCYSTIN-3"/>
    <property type="match status" value="1"/>
</dbReference>
<dbReference type="SUPFAM" id="SSF48452">
    <property type="entry name" value="TPR-like"/>
    <property type="match status" value="3"/>
</dbReference>